<evidence type="ECO:0000313" key="3">
    <source>
        <dbReference type="Proteomes" id="UP000201838"/>
    </source>
</evidence>
<dbReference type="EMBL" id="FXXQ01000002">
    <property type="protein sequence ID" value="SMX22795.1"/>
    <property type="molecule type" value="Genomic_DNA"/>
</dbReference>
<keyword evidence="3" id="KW-1185">Reference proteome</keyword>
<organism evidence="2 3">
    <name type="scientific">Boseongicola aestuarii</name>
    <dbReference type="NCBI Taxonomy" id="1470561"/>
    <lineage>
        <taxon>Bacteria</taxon>
        <taxon>Pseudomonadati</taxon>
        <taxon>Pseudomonadota</taxon>
        <taxon>Alphaproteobacteria</taxon>
        <taxon>Rhodobacterales</taxon>
        <taxon>Paracoccaceae</taxon>
        <taxon>Boseongicola</taxon>
    </lineage>
</organism>
<accession>A0A238IY57</accession>
<dbReference type="AlphaFoldDB" id="A0A238IY57"/>
<dbReference type="Proteomes" id="UP000201838">
    <property type="component" value="Unassembled WGS sequence"/>
</dbReference>
<feature type="region of interest" description="Disordered" evidence="1">
    <location>
        <begin position="23"/>
        <end position="52"/>
    </location>
</feature>
<evidence type="ECO:0000256" key="1">
    <source>
        <dbReference type="SAM" id="MobiDB-lite"/>
    </source>
</evidence>
<proteinExistence type="predicted"/>
<reference evidence="2 3" key="1">
    <citation type="submission" date="2017-05" db="EMBL/GenBank/DDBJ databases">
        <authorList>
            <person name="Song R."/>
            <person name="Chenine A.L."/>
            <person name="Ruprecht R.M."/>
        </authorList>
    </citation>
    <scope>NUCLEOTIDE SEQUENCE [LARGE SCALE GENOMIC DNA]</scope>
    <source>
        <strain evidence="2 3">CECT 8489</strain>
    </source>
</reference>
<gene>
    <name evidence="2" type="ORF">BOA8489_00893</name>
</gene>
<sequence>MAVAGNDRRKGFAFDMKEDPFLHYRPKTSWPRPEEGQGQSPNFLIKGPLPLS</sequence>
<evidence type="ECO:0000313" key="2">
    <source>
        <dbReference type="EMBL" id="SMX22795.1"/>
    </source>
</evidence>
<protein>
    <submittedName>
        <fullName evidence="2">Uncharacterized protein</fullName>
    </submittedName>
</protein>
<name>A0A238IY57_9RHOB</name>